<evidence type="ECO:0000256" key="1">
    <source>
        <dbReference type="SAM" id="MobiDB-lite"/>
    </source>
</evidence>
<gene>
    <name evidence="2" type="ORF">Bca52824_073059</name>
</gene>
<feature type="region of interest" description="Disordered" evidence="1">
    <location>
        <begin position="96"/>
        <end position="136"/>
    </location>
</feature>
<dbReference type="AlphaFoldDB" id="A0A8X7U4H3"/>
<proteinExistence type="predicted"/>
<dbReference type="Proteomes" id="UP000886595">
    <property type="component" value="Unassembled WGS sequence"/>
</dbReference>
<accession>A0A8X7U4H3</accession>
<dbReference type="EMBL" id="JAAMPC010000014">
    <property type="protein sequence ID" value="KAG2265980.1"/>
    <property type="molecule type" value="Genomic_DNA"/>
</dbReference>
<evidence type="ECO:0000313" key="3">
    <source>
        <dbReference type="Proteomes" id="UP000886595"/>
    </source>
</evidence>
<dbReference type="OrthoDB" id="1433313at2759"/>
<evidence type="ECO:0000313" key="2">
    <source>
        <dbReference type="EMBL" id="KAG2265980.1"/>
    </source>
</evidence>
<reference evidence="2 3" key="1">
    <citation type="submission" date="2020-02" db="EMBL/GenBank/DDBJ databases">
        <authorList>
            <person name="Ma Q."/>
            <person name="Huang Y."/>
            <person name="Song X."/>
            <person name="Pei D."/>
        </authorList>
    </citation>
    <scope>NUCLEOTIDE SEQUENCE [LARGE SCALE GENOMIC DNA]</scope>
    <source>
        <strain evidence="2">Sxm20200214</strain>
        <tissue evidence="2">Leaf</tissue>
    </source>
</reference>
<organism evidence="2 3">
    <name type="scientific">Brassica carinata</name>
    <name type="common">Ethiopian mustard</name>
    <name type="synonym">Abyssinian cabbage</name>
    <dbReference type="NCBI Taxonomy" id="52824"/>
    <lineage>
        <taxon>Eukaryota</taxon>
        <taxon>Viridiplantae</taxon>
        <taxon>Streptophyta</taxon>
        <taxon>Embryophyta</taxon>
        <taxon>Tracheophyta</taxon>
        <taxon>Spermatophyta</taxon>
        <taxon>Magnoliopsida</taxon>
        <taxon>eudicotyledons</taxon>
        <taxon>Gunneridae</taxon>
        <taxon>Pentapetalae</taxon>
        <taxon>rosids</taxon>
        <taxon>malvids</taxon>
        <taxon>Brassicales</taxon>
        <taxon>Brassicaceae</taxon>
        <taxon>Brassiceae</taxon>
        <taxon>Brassica</taxon>
    </lineage>
</organism>
<name>A0A8X7U4H3_BRACI</name>
<protein>
    <submittedName>
        <fullName evidence="2">Uncharacterized protein</fullName>
    </submittedName>
</protein>
<feature type="compositionally biased region" description="Basic and acidic residues" evidence="1">
    <location>
        <begin position="127"/>
        <end position="136"/>
    </location>
</feature>
<comment type="caution">
    <text evidence="2">The sequence shown here is derived from an EMBL/GenBank/DDBJ whole genome shotgun (WGS) entry which is preliminary data.</text>
</comment>
<sequence length="136" mass="16202">METWLRHDWSLHLWPTSWWSQREYDQSCPVMELLTSSSWEFLLSRVRHNLIVYLLQQTSIFLPFLRKKHQQVWTSSMYRAKGCDISDDVRKQRLKSEMAEKASGGGVGEAKQEEEEEKKEPGRRRRWNCDGRETAA</sequence>
<keyword evidence="3" id="KW-1185">Reference proteome</keyword>